<dbReference type="GO" id="GO:0004650">
    <property type="term" value="F:polygalacturonase activity"/>
    <property type="evidence" value="ECO:0007669"/>
    <property type="project" value="InterPro"/>
</dbReference>
<evidence type="ECO:0000313" key="10">
    <source>
        <dbReference type="EMBL" id="KAK3184487.1"/>
    </source>
</evidence>
<dbReference type="Proteomes" id="UP001281410">
    <property type="component" value="Unassembled WGS sequence"/>
</dbReference>
<keyword evidence="4" id="KW-0964">Secreted</keyword>
<keyword evidence="11" id="KW-1185">Reference proteome</keyword>
<evidence type="ECO:0000313" key="11">
    <source>
        <dbReference type="Proteomes" id="UP001281410"/>
    </source>
</evidence>
<name>A0AAE0DSP3_9ROSI</name>
<keyword evidence="6 8" id="KW-0326">Glycosidase</keyword>
<evidence type="ECO:0000256" key="2">
    <source>
        <dbReference type="ARBA" id="ARBA00008834"/>
    </source>
</evidence>
<comment type="caution">
    <text evidence="10">The sequence shown here is derived from an EMBL/GenBank/DDBJ whole genome shotgun (WGS) entry which is preliminary data.</text>
</comment>
<sequence>MGKLNIAAIFLMMLFASTAQAHPIVFDVRKYGVTADGATDISKALLSAFRDACASPTPSKVLVPKGKFALRQVILQGPCKAPIHVQIEGNIKALTQDGTTNAGSSWIAFQYLSNFTLSGGAVFDGQGPKAWGTCGKSTYCKKLPIVSS</sequence>
<evidence type="ECO:0000256" key="6">
    <source>
        <dbReference type="ARBA" id="ARBA00023295"/>
    </source>
</evidence>
<organism evidence="10 11">
    <name type="scientific">Dipteronia sinensis</name>
    <dbReference type="NCBI Taxonomy" id="43782"/>
    <lineage>
        <taxon>Eukaryota</taxon>
        <taxon>Viridiplantae</taxon>
        <taxon>Streptophyta</taxon>
        <taxon>Embryophyta</taxon>
        <taxon>Tracheophyta</taxon>
        <taxon>Spermatophyta</taxon>
        <taxon>Magnoliopsida</taxon>
        <taxon>eudicotyledons</taxon>
        <taxon>Gunneridae</taxon>
        <taxon>Pentapetalae</taxon>
        <taxon>rosids</taxon>
        <taxon>malvids</taxon>
        <taxon>Sapindales</taxon>
        <taxon>Sapindaceae</taxon>
        <taxon>Hippocastanoideae</taxon>
        <taxon>Acereae</taxon>
        <taxon>Dipteronia</taxon>
    </lineage>
</organism>
<comment type="subcellular location">
    <subcellularLocation>
        <location evidence="1">Secreted</location>
        <location evidence="1">Cell wall</location>
    </subcellularLocation>
</comment>
<dbReference type="GO" id="GO:0005975">
    <property type="term" value="P:carbohydrate metabolic process"/>
    <property type="evidence" value="ECO:0007669"/>
    <property type="project" value="InterPro"/>
</dbReference>
<proteinExistence type="inferred from homology"/>
<keyword evidence="9" id="KW-0732">Signal</keyword>
<dbReference type="AlphaFoldDB" id="A0AAE0DSP3"/>
<dbReference type="SUPFAM" id="SSF51126">
    <property type="entry name" value="Pectin lyase-like"/>
    <property type="match status" value="1"/>
</dbReference>
<dbReference type="EMBL" id="JANJYJ010000010">
    <property type="protein sequence ID" value="KAK3184487.1"/>
    <property type="molecule type" value="Genomic_DNA"/>
</dbReference>
<dbReference type="PANTHER" id="PTHR31375">
    <property type="match status" value="1"/>
</dbReference>
<gene>
    <name evidence="10" type="ORF">Dsin_031773</name>
</gene>
<evidence type="ECO:0008006" key="12">
    <source>
        <dbReference type="Google" id="ProtNLM"/>
    </source>
</evidence>
<comment type="similarity">
    <text evidence="2 8">Belongs to the glycosyl hydrolase 28 family.</text>
</comment>
<dbReference type="Pfam" id="PF00295">
    <property type="entry name" value="Glyco_hydro_28"/>
    <property type="match status" value="1"/>
</dbReference>
<evidence type="ECO:0000256" key="5">
    <source>
        <dbReference type="ARBA" id="ARBA00022801"/>
    </source>
</evidence>
<dbReference type="InterPro" id="IPR012334">
    <property type="entry name" value="Pectin_lyas_fold"/>
</dbReference>
<dbReference type="InterPro" id="IPR011050">
    <property type="entry name" value="Pectin_lyase_fold/virulence"/>
</dbReference>
<accession>A0AAE0DSP3</accession>
<dbReference type="InterPro" id="IPR000743">
    <property type="entry name" value="Glyco_hydro_28"/>
</dbReference>
<evidence type="ECO:0000256" key="3">
    <source>
        <dbReference type="ARBA" id="ARBA00022512"/>
    </source>
</evidence>
<evidence type="ECO:0000256" key="4">
    <source>
        <dbReference type="ARBA" id="ARBA00022525"/>
    </source>
</evidence>
<keyword evidence="7" id="KW-0961">Cell wall biogenesis/degradation</keyword>
<evidence type="ECO:0000256" key="8">
    <source>
        <dbReference type="RuleBase" id="RU361169"/>
    </source>
</evidence>
<keyword evidence="3" id="KW-0134">Cell wall</keyword>
<feature type="chain" id="PRO_5042212990" description="Polygalacturonase" evidence="9">
    <location>
        <begin position="22"/>
        <end position="148"/>
    </location>
</feature>
<keyword evidence="5 8" id="KW-0378">Hydrolase</keyword>
<reference evidence="10" key="1">
    <citation type="journal article" date="2023" name="Plant J.">
        <title>Genome sequences and population genomics provide insights into the demographic history, inbreeding, and mutation load of two 'living fossil' tree species of Dipteronia.</title>
        <authorList>
            <person name="Feng Y."/>
            <person name="Comes H.P."/>
            <person name="Chen J."/>
            <person name="Zhu S."/>
            <person name="Lu R."/>
            <person name="Zhang X."/>
            <person name="Li P."/>
            <person name="Qiu J."/>
            <person name="Olsen K.M."/>
            <person name="Qiu Y."/>
        </authorList>
    </citation>
    <scope>NUCLEOTIDE SEQUENCE</scope>
    <source>
        <strain evidence="10">NBL</strain>
    </source>
</reference>
<protein>
    <recommendedName>
        <fullName evidence="12">Polygalacturonase</fullName>
    </recommendedName>
</protein>
<evidence type="ECO:0000256" key="9">
    <source>
        <dbReference type="SAM" id="SignalP"/>
    </source>
</evidence>
<dbReference type="Gene3D" id="2.160.20.10">
    <property type="entry name" value="Single-stranded right-handed beta-helix, Pectin lyase-like"/>
    <property type="match status" value="1"/>
</dbReference>
<evidence type="ECO:0000256" key="7">
    <source>
        <dbReference type="ARBA" id="ARBA00023316"/>
    </source>
</evidence>
<evidence type="ECO:0000256" key="1">
    <source>
        <dbReference type="ARBA" id="ARBA00004191"/>
    </source>
</evidence>
<feature type="signal peptide" evidence="9">
    <location>
        <begin position="1"/>
        <end position="21"/>
    </location>
</feature>
<dbReference type="GO" id="GO:0071555">
    <property type="term" value="P:cell wall organization"/>
    <property type="evidence" value="ECO:0007669"/>
    <property type="project" value="UniProtKB-KW"/>
</dbReference>